<dbReference type="GO" id="GO:0042761">
    <property type="term" value="P:very long-chain fatty acid biosynthetic process"/>
    <property type="evidence" value="ECO:0007669"/>
    <property type="project" value="TreeGrafter"/>
</dbReference>
<dbReference type="OrthoDB" id="540503at2759"/>
<evidence type="ECO:0000256" key="15">
    <source>
        <dbReference type="ARBA" id="ARBA00051495"/>
    </source>
</evidence>
<evidence type="ECO:0000256" key="6">
    <source>
        <dbReference type="ARBA" id="ARBA00022692"/>
    </source>
</evidence>
<comment type="catalytic activity">
    <reaction evidence="15">
        <text>a very-long-chain 2,3-saturated fatty acyl-CoA + NADP(+) = a very-long-chain (2E)-enoyl-CoA + NADPH + H(+)</text>
        <dbReference type="Rhea" id="RHEA:14473"/>
        <dbReference type="ChEBI" id="CHEBI:15378"/>
        <dbReference type="ChEBI" id="CHEBI:57783"/>
        <dbReference type="ChEBI" id="CHEBI:58349"/>
        <dbReference type="ChEBI" id="CHEBI:83724"/>
        <dbReference type="ChEBI" id="CHEBI:83728"/>
        <dbReference type="EC" id="1.3.1.93"/>
    </reaction>
</comment>
<evidence type="ECO:0000256" key="12">
    <source>
        <dbReference type="ARBA" id="ARBA00023098"/>
    </source>
</evidence>
<protein>
    <recommendedName>
        <fullName evidence="4">very-long-chain enoyl-CoA reductase</fullName>
        <ecNumber evidence="4">1.3.1.93</ecNumber>
    </recommendedName>
</protein>
<feature type="transmembrane region" description="Helical" evidence="17">
    <location>
        <begin position="261"/>
        <end position="280"/>
    </location>
</feature>
<evidence type="ECO:0000259" key="18">
    <source>
        <dbReference type="Pfam" id="PF02544"/>
    </source>
</evidence>
<keyword evidence="14" id="KW-0275">Fatty acid biosynthesis</keyword>
<dbReference type="InterPro" id="IPR039357">
    <property type="entry name" value="SRD5A/TECR"/>
</dbReference>
<reference evidence="19 20" key="1">
    <citation type="journal article" date="2016" name="Sci. Rep.">
        <title>Peltaster fructicola genome reveals evolution from an invasive phytopathogen to an ectophytic parasite.</title>
        <authorList>
            <person name="Xu C."/>
            <person name="Chen H."/>
            <person name="Gleason M.L."/>
            <person name="Xu J.R."/>
            <person name="Liu H."/>
            <person name="Zhang R."/>
            <person name="Sun G."/>
        </authorList>
    </citation>
    <scope>NUCLEOTIDE SEQUENCE [LARGE SCALE GENOMIC DNA]</scope>
    <source>
        <strain evidence="19 20">LNHT1506</strain>
    </source>
</reference>
<evidence type="ECO:0000256" key="2">
    <source>
        <dbReference type="ARBA" id="ARBA00005194"/>
    </source>
</evidence>
<comment type="function">
    <text evidence="16">Catalyzes the last of the four reactions of the long-chain fatty acids elongation cycle. This endoplasmic reticulum-bound enzymatic process, allows the addition of 2 carbons to the chain of long- and very long-chain fatty acids/VLCFAs per cycle. This enzyme reduces the trans-2,3-enoyl-CoA fatty acid intermediate to an acyl-CoA that can be further elongated by entering a new cycle of elongation. Thereby, it participates in the production of VLCFAs of different chain lengths that are involved in multiple biological processes as precursors of membrane lipids and lipid mediators.</text>
</comment>
<evidence type="ECO:0000256" key="4">
    <source>
        <dbReference type="ARBA" id="ARBA00012530"/>
    </source>
</evidence>
<feature type="domain" description="3-oxo-5-alpha-steroid 4-dehydrogenase C-terminal" evidence="18">
    <location>
        <begin position="156"/>
        <end position="304"/>
    </location>
</feature>
<evidence type="ECO:0000256" key="10">
    <source>
        <dbReference type="ARBA" id="ARBA00022989"/>
    </source>
</evidence>
<keyword evidence="13 17" id="KW-0472">Membrane</keyword>
<feature type="transmembrane region" description="Helical" evidence="17">
    <location>
        <begin position="193"/>
        <end position="214"/>
    </location>
</feature>
<feature type="transmembrane region" description="Helical" evidence="17">
    <location>
        <begin position="88"/>
        <end position="108"/>
    </location>
</feature>
<evidence type="ECO:0000256" key="8">
    <source>
        <dbReference type="ARBA" id="ARBA00022832"/>
    </source>
</evidence>
<name>A0A6H0XQ94_9PEZI</name>
<evidence type="ECO:0000256" key="1">
    <source>
        <dbReference type="ARBA" id="ARBA00004477"/>
    </source>
</evidence>
<dbReference type="PANTHER" id="PTHR10556">
    <property type="entry name" value="3-OXO-5-ALPHA-STEROID 4-DEHYDROGENASE"/>
    <property type="match status" value="1"/>
</dbReference>
<dbReference type="AlphaFoldDB" id="A0A6H0XQ94"/>
<dbReference type="InterPro" id="IPR001104">
    <property type="entry name" value="3-oxo-5_a-steroid_4-DH_C"/>
</dbReference>
<evidence type="ECO:0000256" key="11">
    <source>
        <dbReference type="ARBA" id="ARBA00023002"/>
    </source>
</evidence>
<dbReference type="Pfam" id="PF02544">
    <property type="entry name" value="Steroid_dh"/>
    <property type="match status" value="1"/>
</dbReference>
<comment type="pathway">
    <text evidence="2">Lipid metabolism; fatty acid biosynthesis.</text>
</comment>
<dbReference type="EMBL" id="CP051140">
    <property type="protein sequence ID" value="QIW96820.1"/>
    <property type="molecule type" value="Genomic_DNA"/>
</dbReference>
<keyword evidence="20" id="KW-1185">Reference proteome</keyword>
<evidence type="ECO:0000256" key="3">
    <source>
        <dbReference type="ARBA" id="ARBA00007742"/>
    </source>
</evidence>
<comment type="similarity">
    <text evidence="3">Belongs to the steroid 5-alpha reductase family.</text>
</comment>
<dbReference type="FunFam" id="1.20.120.1630:FF:000010">
    <property type="entry name" value="Steroid alpha reductase family protein"/>
    <property type="match status" value="1"/>
</dbReference>
<gene>
    <name evidence="19" type="ORF">AMS68_002338</name>
</gene>
<dbReference type="Gene3D" id="1.20.120.1630">
    <property type="match status" value="1"/>
</dbReference>
<keyword evidence="5" id="KW-0444">Lipid biosynthesis</keyword>
<dbReference type="Proteomes" id="UP000503462">
    <property type="component" value="Chromosome 2"/>
</dbReference>
<keyword evidence="11" id="KW-0560">Oxidoreductase</keyword>
<dbReference type="EC" id="1.3.1.93" evidence="4"/>
<proteinExistence type="inferred from homology"/>
<evidence type="ECO:0000256" key="9">
    <source>
        <dbReference type="ARBA" id="ARBA00022857"/>
    </source>
</evidence>
<evidence type="ECO:0000256" key="17">
    <source>
        <dbReference type="SAM" id="Phobius"/>
    </source>
</evidence>
<dbReference type="GO" id="GO:0005789">
    <property type="term" value="C:endoplasmic reticulum membrane"/>
    <property type="evidence" value="ECO:0007669"/>
    <property type="project" value="UniProtKB-SubCell"/>
</dbReference>
<evidence type="ECO:0000256" key="14">
    <source>
        <dbReference type="ARBA" id="ARBA00023160"/>
    </source>
</evidence>
<dbReference type="PANTHER" id="PTHR10556:SF28">
    <property type="entry name" value="VERY-LONG-CHAIN ENOYL-COA REDUCTASE"/>
    <property type="match status" value="1"/>
</dbReference>
<keyword evidence="10 17" id="KW-1133">Transmembrane helix</keyword>
<evidence type="ECO:0000256" key="5">
    <source>
        <dbReference type="ARBA" id="ARBA00022516"/>
    </source>
</evidence>
<accession>A0A6H0XQ94</accession>
<evidence type="ECO:0000313" key="20">
    <source>
        <dbReference type="Proteomes" id="UP000503462"/>
    </source>
</evidence>
<sequence>MASKPVILTIQPRGKPIRGLPKETSTYIQGSTNDLYHRIAAESKFSVHRLKITTEDGTAIPNEKTLTIESAGLKNGDIVKVKDLGPQIAWRTVFIIEYLGPIIIHPLIFFLRPYIYGSAASGSPSLLQTLSFWMVVLHFVKRELETLFVHRFSLATMPQFNVFKNSAYYWVVSGFFIAYFTYGPNSAAAAESIPSLTFAGLALYLIGELGNLYTHLVLRGLRSAGGTERGVPQGFVFKLVTCPNYMFETLSWIGILLITRSWASAVFAVMSVTQMGAWAWKKEKRYRKEMGAKYQKKRYAMLPGLI</sequence>
<feature type="transmembrane region" description="Helical" evidence="17">
    <location>
        <begin position="161"/>
        <end position="181"/>
    </location>
</feature>
<organism evidence="19 20">
    <name type="scientific">Peltaster fructicola</name>
    <dbReference type="NCBI Taxonomy" id="286661"/>
    <lineage>
        <taxon>Eukaryota</taxon>
        <taxon>Fungi</taxon>
        <taxon>Dikarya</taxon>
        <taxon>Ascomycota</taxon>
        <taxon>Pezizomycotina</taxon>
        <taxon>Dothideomycetes</taxon>
        <taxon>Dothideomycetes incertae sedis</taxon>
        <taxon>Peltaster</taxon>
    </lineage>
</organism>
<evidence type="ECO:0000256" key="16">
    <source>
        <dbReference type="ARBA" id="ARBA00058640"/>
    </source>
</evidence>
<keyword evidence="6 17" id="KW-0812">Transmembrane</keyword>
<keyword evidence="9" id="KW-0521">NADP</keyword>
<keyword evidence="7" id="KW-0256">Endoplasmic reticulum</keyword>
<evidence type="ECO:0000256" key="7">
    <source>
        <dbReference type="ARBA" id="ARBA00022824"/>
    </source>
</evidence>
<evidence type="ECO:0000313" key="19">
    <source>
        <dbReference type="EMBL" id="QIW96820.1"/>
    </source>
</evidence>
<keyword evidence="12" id="KW-0443">Lipid metabolism</keyword>
<dbReference type="PROSITE" id="PS50244">
    <property type="entry name" value="S5A_REDUCTASE"/>
    <property type="match status" value="1"/>
</dbReference>
<evidence type="ECO:0000256" key="13">
    <source>
        <dbReference type="ARBA" id="ARBA00023136"/>
    </source>
</evidence>
<keyword evidence="8" id="KW-0276">Fatty acid metabolism</keyword>
<comment type="subcellular location">
    <subcellularLocation>
        <location evidence="1">Endoplasmic reticulum membrane</location>
        <topology evidence="1">Multi-pass membrane protein</topology>
    </subcellularLocation>
</comment>
<dbReference type="GO" id="GO:0102758">
    <property type="term" value="F:very-long-chain enoyl-CoA reductase activity"/>
    <property type="evidence" value="ECO:0007669"/>
    <property type="project" value="UniProtKB-EC"/>
</dbReference>